<dbReference type="EMBL" id="VCKX01000222">
    <property type="protein sequence ID" value="TMR25758.1"/>
    <property type="molecule type" value="Genomic_DNA"/>
</dbReference>
<dbReference type="RefSeq" id="WP_138695934.1">
    <property type="nucleotide sequence ID" value="NZ_JBHSAZ010000025.1"/>
</dbReference>
<organism evidence="1 2">
    <name type="scientific">Nonomuraea zeae</name>
    <dbReference type="NCBI Taxonomy" id="1642303"/>
    <lineage>
        <taxon>Bacteria</taxon>
        <taxon>Bacillati</taxon>
        <taxon>Actinomycetota</taxon>
        <taxon>Actinomycetes</taxon>
        <taxon>Streptosporangiales</taxon>
        <taxon>Streptosporangiaceae</taxon>
        <taxon>Nonomuraea</taxon>
    </lineage>
</organism>
<evidence type="ECO:0000313" key="1">
    <source>
        <dbReference type="EMBL" id="TMR25758.1"/>
    </source>
</evidence>
<dbReference type="AlphaFoldDB" id="A0A5S4FYH4"/>
<name>A0A5S4FYH4_9ACTN</name>
<gene>
    <name evidence="1" type="ORF">ETD85_44770</name>
</gene>
<keyword evidence="2" id="KW-1185">Reference proteome</keyword>
<sequence length="206" mass="21214">MRNFFGPLTTRVSGDVSCPAGQRMVSSGASNGSITSLTPLPDFTGVSASGIILSSAANYLQVVVGCLPVGQIAGVTVRSETFVPDEKGAASGVVPCPAGTHAFGGGGYFRTAQNFPSTRSRPLVSNTVSADGTGWTFKASSLTSERLVITTQCAPLPGSYVAQAHVVIPGPEAIRREVYTDCKSGYSMLSGGVYLSKPDGTEQEGR</sequence>
<comment type="caution">
    <text evidence="1">The sequence shown here is derived from an EMBL/GenBank/DDBJ whole genome shotgun (WGS) entry which is preliminary data.</text>
</comment>
<dbReference type="Proteomes" id="UP000306628">
    <property type="component" value="Unassembled WGS sequence"/>
</dbReference>
<accession>A0A5S4FYH4</accession>
<dbReference type="OrthoDB" id="4334613at2"/>
<protein>
    <submittedName>
        <fullName evidence="1">Uncharacterized protein</fullName>
    </submittedName>
</protein>
<reference evidence="1 2" key="1">
    <citation type="submission" date="2019-05" db="EMBL/GenBank/DDBJ databases">
        <title>Draft genome sequence of Nonomuraea zeae DSM 100528.</title>
        <authorList>
            <person name="Saricaoglu S."/>
            <person name="Isik K."/>
        </authorList>
    </citation>
    <scope>NUCLEOTIDE SEQUENCE [LARGE SCALE GENOMIC DNA]</scope>
    <source>
        <strain evidence="1 2">DSM 100528</strain>
    </source>
</reference>
<proteinExistence type="predicted"/>
<evidence type="ECO:0000313" key="2">
    <source>
        <dbReference type="Proteomes" id="UP000306628"/>
    </source>
</evidence>